<dbReference type="GO" id="GO:0030527">
    <property type="term" value="F:structural constituent of chromatin"/>
    <property type="evidence" value="ECO:0007669"/>
    <property type="project" value="InterPro"/>
</dbReference>
<dbReference type="EMBL" id="VFSS01000005">
    <property type="protein sequence ID" value="TPE57350.1"/>
    <property type="molecule type" value="Genomic_DNA"/>
</dbReference>
<evidence type="ECO:0000313" key="5">
    <source>
        <dbReference type="Proteomes" id="UP000319776"/>
    </source>
</evidence>
<sequence length="98" mass="11360">MNKRELILKTANLTGYQQVMIEDIFDNIIYVITSEIAQGQQVSISGFGNLSSKIMPAKTKIHNITKEEINVEEKMVPRFKCSNAYKEKLNQLYKEYKK</sequence>
<evidence type="ECO:0000256" key="2">
    <source>
        <dbReference type="ARBA" id="ARBA00023125"/>
    </source>
</evidence>
<keyword evidence="2 4" id="KW-0238">DNA-binding</keyword>
<dbReference type="PANTHER" id="PTHR33175">
    <property type="entry name" value="DNA-BINDING PROTEIN HU"/>
    <property type="match status" value="1"/>
</dbReference>
<dbReference type="InterPro" id="IPR000119">
    <property type="entry name" value="Hist_DNA-bd"/>
</dbReference>
<organism evidence="4 5">
    <name type="scientific">[Mycoplasma] falconis</name>
    <dbReference type="NCBI Taxonomy" id="92403"/>
    <lineage>
        <taxon>Bacteria</taxon>
        <taxon>Bacillati</taxon>
        <taxon>Mycoplasmatota</taxon>
        <taxon>Mycoplasmoidales</taxon>
        <taxon>Metamycoplasmataceae</taxon>
        <taxon>Metamycoplasma</taxon>
    </lineage>
</organism>
<dbReference type="AlphaFoldDB" id="A0A501XA08"/>
<dbReference type="Pfam" id="PF00216">
    <property type="entry name" value="Bac_DNA_binding"/>
    <property type="match status" value="1"/>
</dbReference>
<comment type="caution">
    <text evidence="4">The sequence shown here is derived from an EMBL/GenBank/DDBJ whole genome shotgun (WGS) entry which is preliminary data.</text>
</comment>
<keyword evidence="1" id="KW-0226">DNA condensation</keyword>
<evidence type="ECO:0000256" key="1">
    <source>
        <dbReference type="ARBA" id="ARBA00023067"/>
    </source>
</evidence>
<dbReference type="SUPFAM" id="SSF47729">
    <property type="entry name" value="IHF-like DNA-binding proteins"/>
    <property type="match status" value="1"/>
</dbReference>
<reference evidence="4 5" key="1">
    <citation type="submission" date="2019-06" db="EMBL/GenBank/DDBJ databases">
        <title>Mycoplasma falconis type strain whole genome sequence.</title>
        <authorList>
            <person name="Spergser J."/>
        </authorList>
    </citation>
    <scope>NUCLEOTIDE SEQUENCE [LARGE SCALE GENOMIC DNA]</scope>
    <source>
        <strain evidence="4 5">ATCC 51372</strain>
    </source>
</reference>
<evidence type="ECO:0000313" key="4">
    <source>
        <dbReference type="EMBL" id="TPE57350.1"/>
    </source>
</evidence>
<name>A0A501XA08_9BACT</name>
<dbReference type="Gene3D" id="4.10.520.10">
    <property type="entry name" value="IHF-like DNA-binding proteins"/>
    <property type="match status" value="1"/>
</dbReference>
<dbReference type="GO" id="GO:0003677">
    <property type="term" value="F:DNA binding"/>
    <property type="evidence" value="ECO:0007669"/>
    <property type="project" value="UniProtKB-KW"/>
</dbReference>
<comment type="similarity">
    <text evidence="3">Belongs to the bacterial histone-like protein family.</text>
</comment>
<dbReference type="SMART" id="SM00411">
    <property type="entry name" value="BHL"/>
    <property type="match status" value="1"/>
</dbReference>
<dbReference type="CDD" id="cd13832">
    <property type="entry name" value="IHF"/>
    <property type="match status" value="1"/>
</dbReference>
<keyword evidence="5" id="KW-1185">Reference proteome</keyword>
<dbReference type="RefSeq" id="WP_140781297.1">
    <property type="nucleotide sequence ID" value="NZ_VFSS01000005.1"/>
</dbReference>
<dbReference type="GO" id="GO:0030261">
    <property type="term" value="P:chromosome condensation"/>
    <property type="evidence" value="ECO:0007669"/>
    <property type="project" value="UniProtKB-KW"/>
</dbReference>
<proteinExistence type="inferred from homology"/>
<protein>
    <submittedName>
        <fullName evidence="4">HU family DNA-binding protein</fullName>
    </submittedName>
</protein>
<dbReference type="Proteomes" id="UP000319776">
    <property type="component" value="Unassembled WGS sequence"/>
</dbReference>
<dbReference type="InterPro" id="IPR010992">
    <property type="entry name" value="IHF-like_DNA-bd_dom_sf"/>
</dbReference>
<gene>
    <name evidence="4" type="ORF">FJO69_01840</name>
</gene>
<dbReference type="OrthoDB" id="9799835at2"/>
<evidence type="ECO:0000256" key="3">
    <source>
        <dbReference type="RuleBase" id="RU003939"/>
    </source>
</evidence>
<dbReference type="PANTHER" id="PTHR33175:SF3">
    <property type="entry name" value="DNA-BINDING PROTEIN HU-BETA"/>
    <property type="match status" value="1"/>
</dbReference>
<accession>A0A501XA08</accession>